<feature type="non-terminal residue" evidence="3">
    <location>
        <position position="270"/>
    </location>
</feature>
<evidence type="ECO:0000313" key="3">
    <source>
        <dbReference type="EMBL" id="POZ92000.1"/>
    </source>
</evidence>
<proteinExistence type="predicted"/>
<evidence type="ECO:0000259" key="2">
    <source>
        <dbReference type="Pfam" id="PF01869"/>
    </source>
</evidence>
<dbReference type="InterPro" id="IPR051805">
    <property type="entry name" value="Dehydratase_Activator_Redct"/>
</dbReference>
<accession>A0A2S5EFS8</accession>
<dbReference type="PANTHER" id="PTHR32329:SF7">
    <property type="entry name" value="ACTIVATOR OF 2-HYDROXYACYL-COA-HYDRATASE"/>
    <property type="match status" value="1"/>
</dbReference>
<dbReference type="Proteomes" id="UP000236950">
    <property type="component" value="Unassembled WGS sequence"/>
</dbReference>
<organism evidence="3 4">
    <name type="scientific">Petrotoga halophila DSM 16923</name>
    <dbReference type="NCBI Taxonomy" id="1122953"/>
    <lineage>
        <taxon>Bacteria</taxon>
        <taxon>Thermotogati</taxon>
        <taxon>Thermotogota</taxon>
        <taxon>Thermotogae</taxon>
        <taxon>Petrotogales</taxon>
        <taxon>Petrotogaceae</taxon>
        <taxon>Petrotoga</taxon>
    </lineage>
</organism>
<dbReference type="RefSeq" id="WP_281256299.1">
    <property type="nucleotide sequence ID" value="NZ_JALY01000198.1"/>
</dbReference>
<evidence type="ECO:0000256" key="1">
    <source>
        <dbReference type="SAM" id="Coils"/>
    </source>
</evidence>
<dbReference type="Pfam" id="PF01869">
    <property type="entry name" value="BcrAD_BadFG"/>
    <property type="match status" value="1"/>
</dbReference>
<dbReference type="AlphaFoldDB" id="A0A2S5EFS8"/>
<sequence length="270" mass="30439">MYYVGFDIGSSSIHVAVIDEEGKLKYVKESIPHFGVPLKRLPEIWESIKPELDGEILSTSFTGIGAQLFNKVFPELLFDYESVTIPKGASFLEPNVSYVFHIGAKDSYFLRLGHLKDKVNLLEWSANSKCGGGSGILVEKQLKRLYLKNDSEFFQLDDYSQKIKLMKRLYAQAENEAKEYSDIQGFNARCGVVIQSDLIHEQNEGAQRPFLVAKLYSTVARNYKNDVIGARELDPSLSAIATGGVFSSDYILKSFNMLTNLNVKRPKYHT</sequence>
<dbReference type="Gene3D" id="3.30.420.40">
    <property type="match status" value="2"/>
</dbReference>
<dbReference type="PANTHER" id="PTHR32329">
    <property type="entry name" value="BIFUNCTIONAL PROTEIN [INCLUDES 2-HYDROXYACYL-COA DEHYDRATASE (N-TER) AND ITS ACTIVATOR DOMAIN (C_TERM)-RELATED"/>
    <property type="match status" value="1"/>
</dbReference>
<name>A0A2S5EFS8_9BACT</name>
<dbReference type="SUPFAM" id="SSF53067">
    <property type="entry name" value="Actin-like ATPase domain"/>
    <property type="match status" value="1"/>
</dbReference>
<evidence type="ECO:0000313" key="4">
    <source>
        <dbReference type="Proteomes" id="UP000236950"/>
    </source>
</evidence>
<feature type="domain" description="ATPase BadF/BadG/BcrA/BcrD type" evidence="2">
    <location>
        <begin position="4"/>
        <end position="260"/>
    </location>
</feature>
<dbReference type="InterPro" id="IPR043129">
    <property type="entry name" value="ATPase_NBD"/>
</dbReference>
<keyword evidence="4" id="KW-1185">Reference proteome</keyword>
<reference evidence="3 4" key="1">
    <citation type="submission" date="2014-01" db="EMBL/GenBank/DDBJ databases">
        <title>Comparative genomics of Petrotoga.</title>
        <authorList>
            <person name="Chow K."/>
            <person name="Charchuk R."/>
            <person name="Nesbo C.L."/>
        </authorList>
    </citation>
    <scope>NUCLEOTIDE SEQUENCE [LARGE SCALE GENOMIC DNA]</scope>
    <source>
        <strain evidence="3 4">DSM 16923</strain>
    </source>
</reference>
<comment type="caution">
    <text evidence="3">The sequence shown here is derived from an EMBL/GenBank/DDBJ whole genome shotgun (WGS) entry which is preliminary data.</text>
</comment>
<dbReference type="EMBL" id="JALY01000198">
    <property type="protein sequence ID" value="POZ92000.1"/>
    <property type="molecule type" value="Genomic_DNA"/>
</dbReference>
<protein>
    <submittedName>
        <fullName evidence="3">CoA activase</fullName>
    </submittedName>
</protein>
<dbReference type="CDD" id="cd24034">
    <property type="entry name" value="ASKHA_NBD_O66634-like_rpt1"/>
    <property type="match status" value="1"/>
</dbReference>
<dbReference type="InterPro" id="IPR002731">
    <property type="entry name" value="ATPase_BadF"/>
</dbReference>
<keyword evidence="1" id="KW-0175">Coiled coil</keyword>
<feature type="coiled-coil region" evidence="1">
    <location>
        <begin position="156"/>
        <end position="183"/>
    </location>
</feature>
<gene>
    <name evidence="3" type="ORF">AA81_09685</name>
</gene>